<dbReference type="GeneID" id="8382838"/>
<evidence type="ECO:0000313" key="2">
    <source>
        <dbReference type="Proteomes" id="UP000002071"/>
    </source>
</evidence>
<sequence length="81" mass="9233">MLAPTIVAGWRLFEIIAEHPHAEIDHRGRRDGESLVEDNGILRERALTFAVLPAITNDEPSRGGDITLVRRVFGRDRRQFE</sequence>
<gene>
    <name evidence="1" type="ordered locus">Huta_0571</name>
</gene>
<accession>C7NSU7</accession>
<dbReference type="AlphaFoldDB" id="C7NSU7"/>
<dbReference type="HOGENOM" id="CLU_2565653_0_0_2"/>
<reference evidence="1 2" key="1">
    <citation type="journal article" date="2009" name="Stand. Genomic Sci.">
        <title>Complete genome sequence of Halorhabdus utahensis type strain (AX-2).</title>
        <authorList>
            <person name="Anderson I."/>
            <person name="Tindall B.J."/>
            <person name="Pomrenke H."/>
            <person name="Goker M."/>
            <person name="Lapidus A."/>
            <person name="Nolan M."/>
            <person name="Copeland A."/>
            <person name="Glavina Del Rio T."/>
            <person name="Chen F."/>
            <person name="Tice H."/>
            <person name="Cheng J.F."/>
            <person name="Lucas S."/>
            <person name="Chertkov O."/>
            <person name="Bruce D."/>
            <person name="Brettin T."/>
            <person name="Detter J.C."/>
            <person name="Han C."/>
            <person name="Goodwin L."/>
            <person name="Land M."/>
            <person name="Hauser L."/>
            <person name="Chang Y.J."/>
            <person name="Jeffries C.D."/>
            <person name="Pitluck S."/>
            <person name="Pati A."/>
            <person name="Mavromatis K."/>
            <person name="Ivanova N."/>
            <person name="Ovchinnikova G."/>
            <person name="Chen A."/>
            <person name="Palaniappan K."/>
            <person name="Chain P."/>
            <person name="Rohde M."/>
            <person name="Bristow J."/>
            <person name="Eisen J.A."/>
            <person name="Markowitz V."/>
            <person name="Hugenholtz P."/>
            <person name="Kyrpides N.C."/>
            <person name="Klenk H.P."/>
        </authorList>
    </citation>
    <scope>NUCLEOTIDE SEQUENCE [LARGE SCALE GENOMIC DNA]</scope>
    <source>
        <strain evidence="2">DSM 12940 / JCM 11049 / AX-2</strain>
    </source>
</reference>
<protein>
    <submittedName>
        <fullName evidence="1">Uncharacterized protein</fullName>
    </submittedName>
</protein>
<proteinExistence type="predicted"/>
<dbReference type="RefSeq" id="WP_015788339.1">
    <property type="nucleotide sequence ID" value="NC_013158.1"/>
</dbReference>
<organism evidence="1 2">
    <name type="scientific">Halorhabdus utahensis (strain DSM 12940 / JCM 11049 / AX-2)</name>
    <dbReference type="NCBI Taxonomy" id="519442"/>
    <lineage>
        <taxon>Archaea</taxon>
        <taxon>Methanobacteriati</taxon>
        <taxon>Methanobacteriota</taxon>
        <taxon>Stenosarchaea group</taxon>
        <taxon>Halobacteria</taxon>
        <taxon>Halobacteriales</taxon>
        <taxon>Haloarculaceae</taxon>
        <taxon>Halorhabdus</taxon>
    </lineage>
</organism>
<dbReference type="Proteomes" id="UP000002071">
    <property type="component" value="Chromosome"/>
</dbReference>
<dbReference type="STRING" id="519442.Huta_0571"/>
<name>C7NSU7_HALUD</name>
<dbReference type="EMBL" id="CP001687">
    <property type="protein sequence ID" value="ACV10758.1"/>
    <property type="molecule type" value="Genomic_DNA"/>
</dbReference>
<dbReference type="KEGG" id="hut:Huta_0571"/>
<evidence type="ECO:0000313" key="1">
    <source>
        <dbReference type="EMBL" id="ACV10758.1"/>
    </source>
</evidence>
<keyword evidence="2" id="KW-1185">Reference proteome</keyword>